<reference evidence="1 2" key="1">
    <citation type="journal article" date="2018" name="Sci. Rep.">
        <title>Comparative analysis of the Pocillopora damicornis genome highlights role of immune system in coral evolution.</title>
        <authorList>
            <person name="Cunning R."/>
            <person name="Bay R.A."/>
            <person name="Gillette P."/>
            <person name="Baker A.C."/>
            <person name="Traylor-Knowles N."/>
        </authorList>
    </citation>
    <scope>NUCLEOTIDE SEQUENCE [LARGE SCALE GENOMIC DNA]</scope>
    <source>
        <strain evidence="1">RSMAS</strain>
        <tissue evidence="1">Whole animal</tissue>
    </source>
</reference>
<organism evidence="1 2">
    <name type="scientific">Pocillopora damicornis</name>
    <name type="common">Cauliflower coral</name>
    <name type="synonym">Millepora damicornis</name>
    <dbReference type="NCBI Taxonomy" id="46731"/>
    <lineage>
        <taxon>Eukaryota</taxon>
        <taxon>Metazoa</taxon>
        <taxon>Cnidaria</taxon>
        <taxon>Anthozoa</taxon>
        <taxon>Hexacorallia</taxon>
        <taxon>Scleractinia</taxon>
        <taxon>Astrocoeniina</taxon>
        <taxon>Pocilloporidae</taxon>
        <taxon>Pocillopora</taxon>
    </lineage>
</organism>
<keyword evidence="2" id="KW-1185">Reference proteome</keyword>
<accession>A0A3M6V4Q3</accession>
<comment type="caution">
    <text evidence="1">The sequence shown here is derived from an EMBL/GenBank/DDBJ whole genome shotgun (WGS) entry which is preliminary data.</text>
</comment>
<gene>
    <name evidence="1" type="ORF">pdam_00006821</name>
</gene>
<protein>
    <submittedName>
        <fullName evidence="1">Uncharacterized protein</fullName>
    </submittedName>
</protein>
<dbReference type="EMBL" id="RCHS01000121">
    <property type="protein sequence ID" value="RMX60704.1"/>
    <property type="molecule type" value="Genomic_DNA"/>
</dbReference>
<proteinExistence type="predicted"/>
<evidence type="ECO:0000313" key="1">
    <source>
        <dbReference type="EMBL" id="RMX60704.1"/>
    </source>
</evidence>
<name>A0A3M6V4Q3_POCDA</name>
<sequence length="152" mass="17122">MYPVTEDFLYEQGCNSESFQGVYEKDCQGTILKLLSRRKLTNLSEDGNIKTCIAQGIKIFLIISRLSWWWPVTDSSVSGLDLVTVLLFGAVVPAEVLTTQNAAETSLSALAELSLVYDIKYSVRKTSQRENYMICKRVIAYTKLDSEPGYKM</sequence>
<dbReference type="AlphaFoldDB" id="A0A3M6V4Q3"/>
<dbReference type="Proteomes" id="UP000275408">
    <property type="component" value="Unassembled WGS sequence"/>
</dbReference>
<evidence type="ECO:0000313" key="2">
    <source>
        <dbReference type="Proteomes" id="UP000275408"/>
    </source>
</evidence>